<keyword evidence="2" id="KW-1185">Reference proteome</keyword>
<dbReference type="InterPro" id="IPR012337">
    <property type="entry name" value="RNaseH-like_sf"/>
</dbReference>
<accession>A0A4Y2IV96</accession>
<dbReference type="Proteomes" id="UP000499080">
    <property type="component" value="Unassembled WGS sequence"/>
</dbReference>
<dbReference type="PANTHER" id="PTHR45749">
    <property type="match status" value="1"/>
</dbReference>
<organism evidence="1 2">
    <name type="scientific">Araneus ventricosus</name>
    <name type="common">Orbweaver spider</name>
    <name type="synonym">Epeira ventricosa</name>
    <dbReference type="NCBI Taxonomy" id="182803"/>
    <lineage>
        <taxon>Eukaryota</taxon>
        <taxon>Metazoa</taxon>
        <taxon>Ecdysozoa</taxon>
        <taxon>Arthropoda</taxon>
        <taxon>Chelicerata</taxon>
        <taxon>Arachnida</taxon>
        <taxon>Araneae</taxon>
        <taxon>Araneomorphae</taxon>
        <taxon>Entelegynae</taxon>
        <taxon>Araneoidea</taxon>
        <taxon>Araneidae</taxon>
        <taxon>Araneus</taxon>
    </lineage>
</organism>
<dbReference type="EMBL" id="BGPR01107805">
    <property type="protein sequence ID" value="GBM80842.1"/>
    <property type="molecule type" value="Genomic_DNA"/>
</dbReference>
<proteinExistence type="predicted"/>
<dbReference type="SUPFAM" id="SSF53098">
    <property type="entry name" value="Ribonuclease H-like"/>
    <property type="match status" value="1"/>
</dbReference>
<protein>
    <recommendedName>
        <fullName evidence="3">DUF4371 domain-containing protein</fullName>
    </recommendedName>
</protein>
<name>A0A4Y2IV96_ARAVE</name>
<sequence>MEEVKEAKYYAVMFDCTPDVSHLEQMSQVLRYEILKKIEQEGLDIKNCRGQSYDNFENMAGKYQRVQANISESNPLAKFVPCAAHTLDLVGVNDATAVHEVTGYFGTVNCLYIYFSAYTNRWKILLKYSPLALKKDSDTRWSSRRETVTVVHKHLDKIVEASNHWH</sequence>
<reference evidence="1 2" key="1">
    <citation type="journal article" date="2019" name="Sci. Rep.">
        <title>Orb-weaving spider Araneus ventricosus genome elucidates the spidroin gene catalogue.</title>
        <authorList>
            <person name="Kono N."/>
            <person name="Nakamura H."/>
            <person name="Ohtoshi R."/>
            <person name="Moran D.A.P."/>
            <person name="Shinohara A."/>
            <person name="Yoshida Y."/>
            <person name="Fujiwara M."/>
            <person name="Mori M."/>
            <person name="Tomita M."/>
            <person name="Arakawa K."/>
        </authorList>
    </citation>
    <scope>NUCLEOTIDE SEQUENCE [LARGE SCALE GENOMIC DNA]</scope>
</reference>
<evidence type="ECO:0008006" key="3">
    <source>
        <dbReference type="Google" id="ProtNLM"/>
    </source>
</evidence>
<evidence type="ECO:0000313" key="1">
    <source>
        <dbReference type="EMBL" id="GBM80842.1"/>
    </source>
</evidence>
<dbReference type="AlphaFoldDB" id="A0A4Y2IV96"/>
<evidence type="ECO:0000313" key="2">
    <source>
        <dbReference type="Proteomes" id="UP000499080"/>
    </source>
</evidence>
<dbReference type="PANTHER" id="PTHR45749:SF21">
    <property type="entry name" value="DUF4371 DOMAIN-CONTAINING PROTEIN"/>
    <property type="match status" value="1"/>
</dbReference>
<comment type="caution">
    <text evidence="1">The sequence shown here is derived from an EMBL/GenBank/DDBJ whole genome shotgun (WGS) entry which is preliminary data.</text>
</comment>
<gene>
    <name evidence="1" type="ORF">AVEN_54880_1</name>
</gene>
<dbReference type="OrthoDB" id="6759200at2759"/>